<dbReference type="Gene3D" id="3.40.190.10">
    <property type="entry name" value="Periplasmic binding protein-like II"/>
    <property type="match status" value="1"/>
</dbReference>
<gene>
    <name evidence="7" type="ORF">ACFQ4B_00890</name>
</gene>
<keyword evidence="5" id="KW-0449">Lipoprotein</keyword>
<dbReference type="InterPro" id="IPR006059">
    <property type="entry name" value="SBP"/>
</dbReference>
<dbReference type="PANTHER" id="PTHR43649">
    <property type="entry name" value="ARABINOSE-BINDING PROTEIN-RELATED"/>
    <property type="match status" value="1"/>
</dbReference>
<dbReference type="Proteomes" id="UP001597180">
    <property type="component" value="Unassembled WGS sequence"/>
</dbReference>
<protein>
    <submittedName>
        <fullName evidence="7">ABC transporter substrate-binding protein</fullName>
    </submittedName>
</protein>
<evidence type="ECO:0000256" key="1">
    <source>
        <dbReference type="ARBA" id="ARBA00022475"/>
    </source>
</evidence>
<evidence type="ECO:0000256" key="2">
    <source>
        <dbReference type="ARBA" id="ARBA00022729"/>
    </source>
</evidence>
<keyword evidence="2 6" id="KW-0732">Signal</keyword>
<keyword evidence="3" id="KW-0472">Membrane</keyword>
<keyword evidence="8" id="KW-1185">Reference proteome</keyword>
<accession>A0ABW3UCN3</accession>
<name>A0ABW3UCN3_9BACL</name>
<dbReference type="SUPFAM" id="SSF53850">
    <property type="entry name" value="Periplasmic binding protein-like II"/>
    <property type="match status" value="1"/>
</dbReference>
<proteinExistence type="predicted"/>
<evidence type="ECO:0000256" key="6">
    <source>
        <dbReference type="SAM" id="SignalP"/>
    </source>
</evidence>
<dbReference type="PANTHER" id="PTHR43649:SF33">
    <property type="entry name" value="POLYGALACTURONAN_RHAMNOGALACTURONAN-BINDING PROTEIN YTCQ"/>
    <property type="match status" value="1"/>
</dbReference>
<dbReference type="InterPro" id="IPR050490">
    <property type="entry name" value="Bact_solute-bd_prot1"/>
</dbReference>
<keyword evidence="1" id="KW-1003">Cell membrane</keyword>
<comment type="caution">
    <text evidence="7">The sequence shown here is derived from an EMBL/GenBank/DDBJ whole genome shotgun (WGS) entry which is preliminary data.</text>
</comment>
<dbReference type="RefSeq" id="WP_345586710.1">
    <property type="nucleotide sequence ID" value="NZ_BAABJG010000005.1"/>
</dbReference>
<feature type="chain" id="PRO_5046479557" evidence="6">
    <location>
        <begin position="20"/>
        <end position="433"/>
    </location>
</feature>
<evidence type="ECO:0000313" key="7">
    <source>
        <dbReference type="EMBL" id="MFD1218658.1"/>
    </source>
</evidence>
<evidence type="ECO:0000256" key="4">
    <source>
        <dbReference type="ARBA" id="ARBA00023139"/>
    </source>
</evidence>
<organism evidence="7 8">
    <name type="scientific">Paenibacillus vulneris</name>
    <dbReference type="NCBI Taxonomy" id="1133364"/>
    <lineage>
        <taxon>Bacteria</taxon>
        <taxon>Bacillati</taxon>
        <taxon>Bacillota</taxon>
        <taxon>Bacilli</taxon>
        <taxon>Bacillales</taxon>
        <taxon>Paenibacillaceae</taxon>
        <taxon>Paenibacillus</taxon>
    </lineage>
</organism>
<evidence type="ECO:0000256" key="3">
    <source>
        <dbReference type="ARBA" id="ARBA00023136"/>
    </source>
</evidence>
<dbReference type="Pfam" id="PF13416">
    <property type="entry name" value="SBP_bac_8"/>
    <property type="match status" value="1"/>
</dbReference>
<reference evidence="8" key="1">
    <citation type="journal article" date="2019" name="Int. J. Syst. Evol. Microbiol.">
        <title>The Global Catalogue of Microorganisms (GCM) 10K type strain sequencing project: providing services to taxonomists for standard genome sequencing and annotation.</title>
        <authorList>
            <consortium name="The Broad Institute Genomics Platform"/>
            <consortium name="The Broad Institute Genome Sequencing Center for Infectious Disease"/>
            <person name="Wu L."/>
            <person name="Ma J."/>
        </authorList>
    </citation>
    <scope>NUCLEOTIDE SEQUENCE [LARGE SCALE GENOMIC DNA]</scope>
    <source>
        <strain evidence="8">CCUG 53270</strain>
    </source>
</reference>
<sequence>MKIKKGVLPTLLGILLLTACTNGPQSPTTDVDPRNKTALESGEPAELSIYLWSLSQQEFDYIAELAKAQFPNLTLKAVAPQTSGNSIDELLTLGTMPDIFVNRFSTDLKKRDLLVDLEDYIKKYHYDTNRLEPVTLELMKNDANGMVAGIPLDFAVNALHYNKDIFDKFGLPYPKDGMTWDEVYDLAKQLTRNENGTLYRGFSDRWMDTFFAQNPFGLSYLAPDEDKAAVNNEGWRKVAENWKRFYALPGLQFDAKTINKEEDRKVFQKGTSAMTVWAMNMQDWNFNWDVVSMPTYAEKEGIGAPASVRYLYITKSSKNKDVAFQFAAWLTHDEVQTALAKNKGFLTVLKNQEIQKAYRQNDEIYRGKHVSSFYFNKYPAVAAARKAGLVTIDAQSLFIKELEKAILQGTDLNTVMRSAEESINQAIQTEKSK</sequence>
<dbReference type="PROSITE" id="PS51257">
    <property type="entry name" value="PROKAR_LIPOPROTEIN"/>
    <property type="match status" value="1"/>
</dbReference>
<keyword evidence="4" id="KW-0564">Palmitate</keyword>
<evidence type="ECO:0000256" key="5">
    <source>
        <dbReference type="ARBA" id="ARBA00023288"/>
    </source>
</evidence>
<evidence type="ECO:0000313" key="8">
    <source>
        <dbReference type="Proteomes" id="UP001597180"/>
    </source>
</evidence>
<feature type="signal peptide" evidence="6">
    <location>
        <begin position="1"/>
        <end position="19"/>
    </location>
</feature>
<dbReference type="EMBL" id="JBHTLU010000004">
    <property type="protein sequence ID" value="MFD1218658.1"/>
    <property type="molecule type" value="Genomic_DNA"/>
</dbReference>